<accession>A0AA48X4Z8</accession>
<dbReference type="EMBL" id="MZ171369">
    <property type="protein sequence ID" value="QXM18642.1"/>
    <property type="molecule type" value="Genomic_DNA"/>
</dbReference>
<evidence type="ECO:0000313" key="2">
    <source>
        <dbReference type="EMBL" id="QXM18642.1"/>
    </source>
</evidence>
<sequence>MMHLQWHGANAMQYLTAESTFWQLEPGVNIVTFSAPSGSVEVTIEYASRYTGV</sequence>
<dbReference type="Proteomes" id="UP000827556">
    <property type="component" value="Segment"/>
</dbReference>
<protein>
    <recommendedName>
        <fullName evidence="1">Siphovirus-type tail component C-terminal domain-containing protein</fullName>
    </recommendedName>
</protein>
<evidence type="ECO:0000259" key="1">
    <source>
        <dbReference type="Pfam" id="PF22768"/>
    </source>
</evidence>
<evidence type="ECO:0000313" key="3">
    <source>
        <dbReference type="Proteomes" id="UP000827556"/>
    </source>
</evidence>
<proteinExistence type="predicted"/>
<name>A0AA48X4Z8_9CAUD</name>
<feature type="domain" description="Siphovirus-type tail component C-terminal" evidence="1">
    <location>
        <begin position="7"/>
        <end position="50"/>
    </location>
</feature>
<keyword evidence="3" id="KW-1185">Reference proteome</keyword>
<reference evidence="3" key="1">
    <citation type="submission" date="2021-05" db="EMBL/GenBank/DDBJ databases">
        <authorList>
            <person name="Kupczok A."/>
            <person name="Weidenbach K."/>
            <person name="Wolf S."/>
            <person name="Fischer M.A."/>
            <person name="Kern T."/>
            <person name="Reetz J."/>
            <person name="Urbanska N."/>
            <person name="Kunzel S."/>
            <person name="Schmitz R.A."/>
            <person name="Rother M."/>
        </authorList>
    </citation>
    <scope>NUCLEOTIDE SEQUENCE [LARGE SCALE GENOMIC DNA]</scope>
</reference>
<organism evidence="2 3">
    <name type="scientific">Methanoculleus virus Blf4</name>
    <dbReference type="NCBI Taxonomy" id="3070925"/>
    <lineage>
        <taxon>Viruses</taxon>
        <taxon>Duplodnaviria</taxon>
        <taxon>Heunggongvirae</taxon>
        <taxon>Uroviricota</taxon>
        <taxon>Caudoviricetes</taxon>
        <taxon>Pungoviridae</taxon>
        <taxon>Flagovirus</taxon>
        <taxon>Flagovirus limi</taxon>
    </lineage>
</organism>
<dbReference type="Pfam" id="PF22768">
    <property type="entry name" value="SPP1_Dit"/>
    <property type="match status" value="1"/>
</dbReference>
<dbReference type="InterPro" id="IPR054738">
    <property type="entry name" value="Siphovirus-type_tail_C"/>
</dbReference>